<keyword evidence="1" id="KW-0614">Plasmid</keyword>
<accession>A0A6D1P0T5</accession>
<sequence>MTNKFTSKVSYTDALTVVTYKQPKLSIDVTDILQGSDVPVTLLDNDEPIPAAPLRFSGQRIKSRVGGGDTTYTVASADTLPSTIYARMRYLDSDELAEESSWKETSARLAAAKPKRLSVSVTGFLR</sequence>
<proteinExistence type="predicted"/>
<geneLocation type="plasmid" evidence="1">
    <name>pYZUC2624.1</name>
</geneLocation>
<name>A0A6D1P0T5_ECOLX</name>
<organism evidence="1">
    <name type="scientific">Escherichia coli</name>
    <dbReference type="NCBI Taxonomy" id="562"/>
    <lineage>
        <taxon>Bacteria</taxon>
        <taxon>Pseudomonadati</taxon>
        <taxon>Pseudomonadota</taxon>
        <taxon>Gammaproteobacteria</taxon>
        <taxon>Enterobacterales</taxon>
        <taxon>Enterobacteriaceae</taxon>
        <taxon>Escherichia</taxon>
    </lineage>
</organism>
<dbReference type="EMBL" id="MK962305">
    <property type="protein sequence ID" value="QHJ90674.1"/>
    <property type="molecule type" value="Genomic_DNA"/>
</dbReference>
<reference evidence="1" key="1">
    <citation type="submission" date="2019-05" db="EMBL/GenBank/DDBJ databases">
        <title>A multi-drug resistance Escherichia coli co-producting mcr-1,mcr-3 and blaCTX-M from swine in china.</title>
        <authorList>
            <person name="Sun D."/>
            <person name="Jiao X."/>
            <person name="Chen X."/>
        </authorList>
    </citation>
    <scope>NUCLEOTIDE SEQUENCE</scope>
    <source>
        <strain evidence="1">YZUC2624</strain>
        <plasmid evidence="1">pYZUC2624.1</plasmid>
    </source>
</reference>
<dbReference type="AlphaFoldDB" id="A0A6D1P0T5"/>
<evidence type="ECO:0000313" key="1">
    <source>
        <dbReference type="EMBL" id="QHJ90674.1"/>
    </source>
</evidence>
<protein>
    <submittedName>
        <fullName evidence="1">Uncharacterized protein</fullName>
    </submittedName>
</protein>